<comment type="subcellular location">
    <subcellularLocation>
        <location evidence="8">Cell membrane</location>
        <topology evidence="8">Single-pass type II membrane protein</topology>
    </subcellularLocation>
    <subcellularLocation>
        <location evidence="1">Membrane</location>
    </subcellularLocation>
    <text evidence="8">Localizes to the division septum.</text>
</comment>
<keyword evidence="7 8" id="KW-0131">Cell cycle</keyword>
<dbReference type="GO" id="GO:0043093">
    <property type="term" value="P:FtsZ-dependent cytokinesis"/>
    <property type="evidence" value="ECO:0007669"/>
    <property type="project" value="UniProtKB-UniRule"/>
</dbReference>
<reference evidence="11" key="1">
    <citation type="journal article" date="2014" name="Int. J. Syst. Evol. Microbiol.">
        <title>Complete genome sequence of Corynebacterium casei LMG S-19264T (=DSM 44701T), isolated from a smear-ripened cheese.</title>
        <authorList>
            <consortium name="US DOE Joint Genome Institute (JGI-PGF)"/>
            <person name="Walter F."/>
            <person name="Albersmeier A."/>
            <person name="Kalinowski J."/>
            <person name="Ruckert C."/>
        </authorList>
    </citation>
    <scope>NUCLEOTIDE SEQUENCE</scope>
    <source>
        <strain evidence="11">CGMCC 4.7201</strain>
    </source>
</reference>
<dbReference type="PANTHER" id="PTHR37820:SF1">
    <property type="entry name" value="CELL DIVISION PROTEIN FTSQ"/>
    <property type="match status" value="1"/>
</dbReference>
<proteinExistence type="inferred from homology"/>
<feature type="transmembrane region" description="Helical" evidence="8">
    <location>
        <begin position="44"/>
        <end position="63"/>
    </location>
</feature>
<dbReference type="RefSeq" id="WP_189129961.1">
    <property type="nucleotide sequence ID" value="NZ_BMMS01000002.1"/>
</dbReference>
<reference evidence="11" key="2">
    <citation type="submission" date="2020-09" db="EMBL/GenBank/DDBJ databases">
        <authorList>
            <person name="Sun Q."/>
            <person name="Zhou Y."/>
        </authorList>
    </citation>
    <scope>NUCLEOTIDE SEQUENCE</scope>
    <source>
        <strain evidence="11">CGMCC 4.7201</strain>
    </source>
</reference>
<dbReference type="InterPro" id="IPR050487">
    <property type="entry name" value="FtsQ_DivIB"/>
</dbReference>
<evidence type="ECO:0000256" key="6">
    <source>
        <dbReference type="ARBA" id="ARBA00023136"/>
    </source>
</evidence>
<dbReference type="Pfam" id="PF08478">
    <property type="entry name" value="POTRA_1"/>
    <property type="match status" value="1"/>
</dbReference>
<evidence type="ECO:0000259" key="10">
    <source>
        <dbReference type="PROSITE" id="PS51779"/>
    </source>
</evidence>
<evidence type="ECO:0000256" key="7">
    <source>
        <dbReference type="ARBA" id="ARBA00023306"/>
    </source>
</evidence>
<dbReference type="GO" id="GO:0005886">
    <property type="term" value="C:plasma membrane"/>
    <property type="evidence" value="ECO:0007669"/>
    <property type="project" value="UniProtKB-SubCell"/>
</dbReference>
<evidence type="ECO:0000313" key="11">
    <source>
        <dbReference type="EMBL" id="GGO81781.1"/>
    </source>
</evidence>
<dbReference type="GO" id="GO:0090529">
    <property type="term" value="P:cell septum assembly"/>
    <property type="evidence" value="ECO:0007669"/>
    <property type="project" value="InterPro"/>
</dbReference>
<organism evidence="11 12">
    <name type="scientific">Wenjunlia tyrosinilytica</name>
    <dbReference type="NCBI Taxonomy" id="1544741"/>
    <lineage>
        <taxon>Bacteria</taxon>
        <taxon>Bacillati</taxon>
        <taxon>Actinomycetota</taxon>
        <taxon>Actinomycetes</taxon>
        <taxon>Kitasatosporales</taxon>
        <taxon>Streptomycetaceae</taxon>
        <taxon>Wenjunlia</taxon>
    </lineage>
</organism>
<dbReference type="Proteomes" id="UP000641932">
    <property type="component" value="Unassembled WGS sequence"/>
</dbReference>
<evidence type="ECO:0000256" key="1">
    <source>
        <dbReference type="ARBA" id="ARBA00004370"/>
    </source>
</evidence>
<name>A0A917ZFA8_9ACTN</name>
<dbReference type="PANTHER" id="PTHR37820">
    <property type="entry name" value="CELL DIVISION PROTEIN DIVIB"/>
    <property type="match status" value="1"/>
</dbReference>
<feature type="region of interest" description="Disordered" evidence="9">
    <location>
        <begin position="1"/>
        <end position="32"/>
    </location>
</feature>
<dbReference type="GO" id="GO:0032153">
    <property type="term" value="C:cell division site"/>
    <property type="evidence" value="ECO:0007669"/>
    <property type="project" value="UniProtKB-UniRule"/>
</dbReference>
<evidence type="ECO:0000256" key="2">
    <source>
        <dbReference type="ARBA" id="ARBA00022475"/>
    </source>
</evidence>
<evidence type="ECO:0000256" key="9">
    <source>
        <dbReference type="SAM" id="MobiDB-lite"/>
    </source>
</evidence>
<keyword evidence="4 8" id="KW-0812">Transmembrane</keyword>
<dbReference type="InterPro" id="IPR005548">
    <property type="entry name" value="Cell_div_FtsQ/DivIB_C"/>
</dbReference>
<dbReference type="Gene3D" id="3.10.20.310">
    <property type="entry name" value="membrane protein fhac"/>
    <property type="match status" value="1"/>
</dbReference>
<evidence type="ECO:0000256" key="3">
    <source>
        <dbReference type="ARBA" id="ARBA00022618"/>
    </source>
</evidence>
<evidence type="ECO:0000256" key="4">
    <source>
        <dbReference type="ARBA" id="ARBA00022692"/>
    </source>
</evidence>
<comment type="similarity">
    <text evidence="8">Belongs to the FtsQ/DivIB family. FtsQ subfamily.</text>
</comment>
<dbReference type="EMBL" id="BMMS01000002">
    <property type="protein sequence ID" value="GGO81781.1"/>
    <property type="molecule type" value="Genomic_DNA"/>
</dbReference>
<feature type="domain" description="POTRA" evidence="10">
    <location>
        <begin position="68"/>
        <end position="137"/>
    </location>
</feature>
<dbReference type="PROSITE" id="PS51779">
    <property type="entry name" value="POTRA"/>
    <property type="match status" value="1"/>
</dbReference>
<protein>
    <recommendedName>
        <fullName evidence="8">Cell division protein FtsQ</fullName>
    </recommendedName>
</protein>
<evidence type="ECO:0000256" key="5">
    <source>
        <dbReference type="ARBA" id="ARBA00022989"/>
    </source>
</evidence>
<keyword evidence="5 8" id="KW-1133">Transmembrane helix</keyword>
<comment type="caution">
    <text evidence="11">The sequence shown here is derived from an EMBL/GenBank/DDBJ whole genome shotgun (WGS) entry which is preliminary data.</text>
</comment>
<keyword evidence="12" id="KW-1185">Reference proteome</keyword>
<keyword evidence="2 8" id="KW-1003">Cell membrane</keyword>
<sequence length="275" mass="29023">MAGPTTSDVAGEGRKAGTGNTGGAQDAPRRRPRLTAAIARRRRLLAVLVPLTVLVGGGTWAVYGTSLLEVRDVAVSGTRVLDPAEVRGAAAVPLGGPLADVDTSAVERRLRERLPRIESVEADRSWPHTLRLVVTERRPVAVVRHGSGYSEVDRTGVRFAHVSRAPKGAPLVELKLDEPGSPPSPSLRHFGTQRLLRAAVVVASAMPEAVRGQATSLEVRSYDDIRLTLTGERTVVWGSAELGSEKGKVLTSLLKAVPGARHYDVSAPSAPAAGN</sequence>
<comment type="function">
    <text evidence="8">Essential cell division protein.</text>
</comment>
<gene>
    <name evidence="8 11" type="primary">ftsQ</name>
    <name evidence="11" type="ORF">GCM10012280_06860</name>
</gene>
<evidence type="ECO:0000313" key="12">
    <source>
        <dbReference type="Proteomes" id="UP000641932"/>
    </source>
</evidence>
<dbReference type="InterPro" id="IPR013685">
    <property type="entry name" value="POTRA_FtsQ_type"/>
</dbReference>
<dbReference type="InterPro" id="IPR026579">
    <property type="entry name" value="FtsQ"/>
</dbReference>
<accession>A0A917ZFA8</accession>
<dbReference type="HAMAP" id="MF_00911">
    <property type="entry name" value="FtsQ_subfam"/>
    <property type="match status" value="1"/>
</dbReference>
<dbReference type="AlphaFoldDB" id="A0A917ZFA8"/>
<keyword evidence="3 8" id="KW-0132">Cell division</keyword>
<keyword evidence="6 8" id="KW-0472">Membrane</keyword>
<evidence type="ECO:0000256" key="8">
    <source>
        <dbReference type="HAMAP-Rule" id="MF_00911"/>
    </source>
</evidence>
<dbReference type="Pfam" id="PF03799">
    <property type="entry name" value="FtsQ_DivIB_C"/>
    <property type="match status" value="1"/>
</dbReference>
<dbReference type="InterPro" id="IPR034746">
    <property type="entry name" value="POTRA"/>
</dbReference>